<dbReference type="CDD" id="cd04643">
    <property type="entry name" value="CBS_pair_bac"/>
    <property type="match status" value="1"/>
</dbReference>
<evidence type="ECO:0000313" key="10">
    <source>
        <dbReference type="Proteomes" id="UP000051751"/>
    </source>
</evidence>
<keyword evidence="9" id="KW-1185">Reference proteome</keyword>
<dbReference type="InterPro" id="IPR048125">
    <property type="entry name" value="CBS_CbpB"/>
</dbReference>
<keyword evidence="4" id="KW-0378">Hydrolase</keyword>
<dbReference type="PROSITE" id="PS00893">
    <property type="entry name" value="NUDIX_BOX"/>
    <property type="match status" value="1"/>
</dbReference>
<evidence type="ECO:0000313" key="8">
    <source>
        <dbReference type="EMBL" id="KRN31336.1"/>
    </source>
</evidence>
<keyword evidence="3" id="KW-0547">Nucleotide-binding</keyword>
<dbReference type="Gene3D" id="3.10.580.10">
    <property type="entry name" value="CBS-domain"/>
    <property type="match status" value="1"/>
</dbReference>
<dbReference type="InterPro" id="IPR000086">
    <property type="entry name" value="NUDIX_hydrolase_dom"/>
</dbReference>
<dbReference type="SUPFAM" id="SSF54631">
    <property type="entry name" value="CBS-domain pair"/>
    <property type="match status" value="1"/>
</dbReference>
<evidence type="ECO:0000256" key="2">
    <source>
        <dbReference type="ARBA" id="ARBA00018911"/>
    </source>
</evidence>
<dbReference type="PATRIC" id="fig|81857.3.peg.2170"/>
<feature type="domain" description="Nudix hydrolase" evidence="6">
    <location>
        <begin position="157"/>
        <end position="286"/>
    </location>
</feature>
<dbReference type="PANTHER" id="PTHR21340:SF0">
    <property type="entry name" value="BIS(5'-NUCLEOSYL)-TETRAPHOSPHATASE [ASYMMETRICAL]"/>
    <property type="match status" value="1"/>
</dbReference>
<dbReference type="SUPFAM" id="SSF55811">
    <property type="entry name" value="Nudix"/>
    <property type="match status" value="1"/>
</dbReference>
<proteinExistence type="inferred from homology"/>
<dbReference type="Proteomes" id="UP000051751">
    <property type="component" value="Unassembled WGS sequence"/>
</dbReference>
<dbReference type="PROSITE" id="PS51462">
    <property type="entry name" value="NUDIX"/>
    <property type="match status" value="1"/>
</dbReference>
<dbReference type="GO" id="GO:0006754">
    <property type="term" value="P:ATP biosynthetic process"/>
    <property type="evidence" value="ECO:0007669"/>
    <property type="project" value="TreeGrafter"/>
</dbReference>
<dbReference type="STRING" id="81857.IV38_GL002120"/>
<evidence type="ECO:0000313" key="7">
    <source>
        <dbReference type="EMBL" id="KRN27467.1"/>
    </source>
</evidence>
<sequence length="292" mass="33577">MLLENRDHYLIPGDRVAHVEENNPLTHAFLVLTKVRYSKIPVLAHDSTFVGLLSMPMITETMLGLDELSFAPLDQLTVKDVMQTDVTTIQDPYDVENVLHLLVDKPFLPVVAENSDFTGIVTRREMMKSVNHLVHNIDKEYDLIERMPEKEAAQPVTTEVAAGAIIYRERNGQRQYLLVDSKDRHFWGFAKGHVEGDETFSETARREIHEETGLRVQLNTHFTTETEYQLPNGHLKQVHLCLSRIDGDPEMTQQESEISAIRWFSYSEALQVLKFKNLQEMLTQANDYLKQA</sequence>
<comment type="similarity">
    <text evidence="1">Belongs to the Nudix hydrolase family.</text>
</comment>
<dbReference type="GO" id="GO:0006167">
    <property type="term" value="P:AMP biosynthetic process"/>
    <property type="evidence" value="ECO:0007669"/>
    <property type="project" value="TreeGrafter"/>
</dbReference>
<dbReference type="InterPro" id="IPR051325">
    <property type="entry name" value="Nudix_hydrolase_domain"/>
</dbReference>
<evidence type="ECO:0000259" key="6">
    <source>
        <dbReference type="PROSITE" id="PS51462"/>
    </source>
</evidence>
<evidence type="ECO:0000256" key="4">
    <source>
        <dbReference type="ARBA" id="ARBA00022801"/>
    </source>
</evidence>
<dbReference type="PANTHER" id="PTHR21340">
    <property type="entry name" value="DIADENOSINE 5,5-P1,P4-TETRAPHOSPHATE PYROPHOSPHOHYDROLASE MUTT"/>
    <property type="match status" value="1"/>
</dbReference>
<dbReference type="NCBIfam" id="NF041630">
    <property type="entry name" value="CBS_CbpB"/>
    <property type="match status" value="1"/>
</dbReference>
<protein>
    <recommendedName>
        <fullName evidence="2">Bis(5'-nucleosyl)-tetraphosphatase [asymmetrical]</fullName>
    </recommendedName>
    <alternativeName>
        <fullName evidence="5">Diadenosine 5',5'''-P1,P4-tetraphosphate asymmetrical hydrolase</fullName>
    </alternativeName>
</protein>
<reference evidence="9 10" key="1">
    <citation type="journal article" date="2015" name="Genome Announc.">
        <title>Expanding the biotechnology potential of lactobacilli through comparative genomics of 213 strains and associated genera.</title>
        <authorList>
            <person name="Sun Z."/>
            <person name="Harris H.M."/>
            <person name="McCann A."/>
            <person name="Guo C."/>
            <person name="Argimon S."/>
            <person name="Zhang W."/>
            <person name="Yang X."/>
            <person name="Jeffery I.B."/>
            <person name="Cooney J.C."/>
            <person name="Kagawa T.F."/>
            <person name="Liu W."/>
            <person name="Song Y."/>
            <person name="Salvetti E."/>
            <person name="Wrobel A."/>
            <person name="Rasinkangas P."/>
            <person name="Parkhill J."/>
            <person name="Rea M.C."/>
            <person name="O'Sullivan O."/>
            <person name="Ritari J."/>
            <person name="Douillard F.P."/>
            <person name="Paul Ross R."/>
            <person name="Yang R."/>
            <person name="Briner A.E."/>
            <person name="Felis G.E."/>
            <person name="de Vos W.M."/>
            <person name="Barrangou R."/>
            <person name="Klaenhammer T.R."/>
            <person name="Caufield P.W."/>
            <person name="Cui Y."/>
            <person name="Zhang H."/>
            <person name="O'Toole P.W."/>
        </authorList>
    </citation>
    <scope>NUCLEOTIDE SEQUENCE [LARGE SCALE GENOMIC DNA]</scope>
    <source>
        <strain evidence="7 10">ATCC BAA-66</strain>
        <strain evidence="8 9">DSM 13344</strain>
    </source>
</reference>
<dbReference type="GO" id="GO:0004081">
    <property type="term" value="F:bis(5'-nucleosyl)-tetraphosphatase (asymmetrical) activity"/>
    <property type="evidence" value="ECO:0007669"/>
    <property type="project" value="TreeGrafter"/>
</dbReference>
<accession>A0A0R2FII3</accession>
<dbReference type="InterPro" id="IPR003565">
    <property type="entry name" value="Tetra_PHTase"/>
</dbReference>
<gene>
    <name evidence="7" type="ORF">IV38_GL002120</name>
    <name evidence="8" type="ORF">IV40_GL001330</name>
</gene>
<dbReference type="AlphaFoldDB" id="A0A0R2FII3"/>
<dbReference type="Gene3D" id="3.90.79.10">
    <property type="entry name" value="Nucleoside Triphosphate Pyrophosphohydrolase"/>
    <property type="match status" value="1"/>
</dbReference>
<name>A0A0R2FII3_9LACO</name>
<evidence type="ECO:0000256" key="1">
    <source>
        <dbReference type="ARBA" id="ARBA00005582"/>
    </source>
</evidence>
<dbReference type="InterPro" id="IPR015797">
    <property type="entry name" value="NUDIX_hydrolase-like_dom_sf"/>
</dbReference>
<dbReference type="EMBL" id="JQAT01000008">
    <property type="protein sequence ID" value="KRN27467.1"/>
    <property type="molecule type" value="Genomic_DNA"/>
</dbReference>
<evidence type="ECO:0000313" key="9">
    <source>
        <dbReference type="Proteomes" id="UP000051645"/>
    </source>
</evidence>
<dbReference type="Pfam" id="PF00293">
    <property type="entry name" value="NUDIX"/>
    <property type="match status" value="1"/>
</dbReference>
<evidence type="ECO:0000256" key="5">
    <source>
        <dbReference type="ARBA" id="ARBA00032644"/>
    </source>
</evidence>
<dbReference type="Pfam" id="PF00571">
    <property type="entry name" value="CBS"/>
    <property type="match status" value="1"/>
</dbReference>
<dbReference type="InterPro" id="IPR046342">
    <property type="entry name" value="CBS_dom_sf"/>
</dbReference>
<dbReference type="EMBL" id="JQAZ01000004">
    <property type="protein sequence ID" value="KRN31336.1"/>
    <property type="molecule type" value="Genomic_DNA"/>
</dbReference>
<dbReference type="InterPro" id="IPR000644">
    <property type="entry name" value="CBS_dom"/>
</dbReference>
<dbReference type="InterPro" id="IPR020084">
    <property type="entry name" value="NUDIX_hydrolase_CS"/>
</dbReference>
<comment type="caution">
    <text evidence="7">The sequence shown here is derived from an EMBL/GenBank/DDBJ whole genome shotgun (WGS) entry which is preliminary data.</text>
</comment>
<evidence type="ECO:0000256" key="3">
    <source>
        <dbReference type="ARBA" id="ARBA00022741"/>
    </source>
</evidence>
<dbReference type="CDD" id="cd03428">
    <property type="entry name" value="NUDIX_Ap4A_Nudt2"/>
    <property type="match status" value="1"/>
</dbReference>
<organism evidence="7 10">
    <name type="scientific">Lactobacillus selangorensis</name>
    <dbReference type="NCBI Taxonomy" id="81857"/>
    <lineage>
        <taxon>Bacteria</taxon>
        <taxon>Bacillati</taxon>
        <taxon>Bacillota</taxon>
        <taxon>Bacilli</taxon>
        <taxon>Lactobacillales</taxon>
        <taxon>Lactobacillaceae</taxon>
        <taxon>Lactobacillus</taxon>
    </lineage>
</organism>
<dbReference type="GO" id="GO:0000166">
    <property type="term" value="F:nucleotide binding"/>
    <property type="evidence" value="ECO:0007669"/>
    <property type="project" value="UniProtKB-KW"/>
</dbReference>
<dbReference type="Proteomes" id="UP000051645">
    <property type="component" value="Unassembled WGS sequence"/>
</dbReference>